<dbReference type="OrthoDB" id="6399835at2"/>
<keyword evidence="2" id="KW-1185">Reference proteome</keyword>
<gene>
    <name evidence="1" type="ORF">EPA86_09090</name>
</gene>
<name>A0A502L5W5_9GAMM</name>
<reference evidence="1 2" key="1">
    <citation type="submission" date="2019-01" db="EMBL/GenBank/DDBJ databases">
        <title>Litorilituus lipolytica sp. nov., isolated from intertidal sand of the Yellow Sea in China.</title>
        <authorList>
            <person name="Liu A."/>
        </authorList>
    </citation>
    <scope>NUCLEOTIDE SEQUENCE [LARGE SCALE GENOMIC DNA]</scope>
    <source>
        <strain evidence="1 2">RZ04</strain>
    </source>
</reference>
<protein>
    <submittedName>
        <fullName evidence="1">Uncharacterized protein</fullName>
    </submittedName>
</protein>
<sequence>MIAFLASALLMGCVSKYRVDPEVPLTNLQDNEGYLGLVFNTLDPLKNIQIRNMETSEEFYIGRTDKGYSQITLKLIEGEYCFIGFDVYNFRVDYENQGSCTYVEAGELNYFAEFVVRDPITNTFSNYSRYVSLLKQDLPELCTAFVNEDCNV</sequence>
<evidence type="ECO:0000313" key="1">
    <source>
        <dbReference type="EMBL" id="TPH15717.1"/>
    </source>
</evidence>
<dbReference type="EMBL" id="SAWY01000019">
    <property type="protein sequence ID" value="TPH15717.1"/>
    <property type="molecule type" value="Genomic_DNA"/>
</dbReference>
<dbReference type="Proteomes" id="UP000315303">
    <property type="component" value="Unassembled WGS sequence"/>
</dbReference>
<organism evidence="1 2">
    <name type="scientific">Litorilituus lipolyticus</name>
    <dbReference type="NCBI Taxonomy" id="2491017"/>
    <lineage>
        <taxon>Bacteria</taxon>
        <taxon>Pseudomonadati</taxon>
        <taxon>Pseudomonadota</taxon>
        <taxon>Gammaproteobacteria</taxon>
        <taxon>Alteromonadales</taxon>
        <taxon>Colwelliaceae</taxon>
        <taxon>Litorilituus</taxon>
    </lineage>
</organism>
<accession>A0A502L5W5</accession>
<dbReference type="RefSeq" id="WP_140603115.1">
    <property type="nucleotide sequence ID" value="NZ_SAWY01000019.1"/>
</dbReference>
<evidence type="ECO:0000313" key="2">
    <source>
        <dbReference type="Proteomes" id="UP000315303"/>
    </source>
</evidence>
<proteinExistence type="predicted"/>
<dbReference type="AlphaFoldDB" id="A0A502L5W5"/>
<comment type="caution">
    <text evidence="1">The sequence shown here is derived from an EMBL/GenBank/DDBJ whole genome shotgun (WGS) entry which is preliminary data.</text>
</comment>